<organism evidence="2 3">
    <name type="scientific">Rangifer tarandus platyrhynchus</name>
    <name type="common">Svalbard reindeer</name>
    <dbReference type="NCBI Taxonomy" id="3082113"/>
    <lineage>
        <taxon>Eukaryota</taxon>
        <taxon>Metazoa</taxon>
        <taxon>Chordata</taxon>
        <taxon>Craniata</taxon>
        <taxon>Vertebrata</taxon>
        <taxon>Euteleostomi</taxon>
        <taxon>Mammalia</taxon>
        <taxon>Eutheria</taxon>
        <taxon>Laurasiatheria</taxon>
        <taxon>Artiodactyla</taxon>
        <taxon>Ruminantia</taxon>
        <taxon>Pecora</taxon>
        <taxon>Cervidae</taxon>
        <taxon>Odocoileinae</taxon>
        <taxon>Rangifer</taxon>
    </lineage>
</organism>
<evidence type="ECO:0000313" key="3">
    <source>
        <dbReference type="Proteomes" id="UP001176941"/>
    </source>
</evidence>
<dbReference type="Proteomes" id="UP001176941">
    <property type="component" value="Chromosome 24"/>
</dbReference>
<proteinExistence type="predicted"/>
<dbReference type="EMBL" id="OX459960">
    <property type="protein sequence ID" value="CAI9165287.1"/>
    <property type="molecule type" value="Genomic_DNA"/>
</dbReference>
<protein>
    <submittedName>
        <fullName evidence="2">Uncharacterized protein</fullName>
    </submittedName>
</protein>
<accession>A0ABN8YUP7</accession>
<reference evidence="2" key="1">
    <citation type="submission" date="2023-04" db="EMBL/GenBank/DDBJ databases">
        <authorList>
            <consortium name="ELIXIR-Norway"/>
        </authorList>
    </citation>
    <scope>NUCLEOTIDE SEQUENCE [LARGE SCALE GENOMIC DNA]</scope>
</reference>
<dbReference type="InterPro" id="IPR051640">
    <property type="entry name" value="GRB10-interact_GYF"/>
</dbReference>
<keyword evidence="3" id="KW-1185">Reference proteome</keyword>
<evidence type="ECO:0000313" key="2">
    <source>
        <dbReference type="EMBL" id="CAI9165287.1"/>
    </source>
</evidence>
<dbReference type="PANTHER" id="PTHR14445">
    <property type="entry name" value="GRB10 INTERACTING GYF PROTEIN"/>
    <property type="match status" value="1"/>
</dbReference>
<feature type="region of interest" description="Disordered" evidence="1">
    <location>
        <begin position="153"/>
        <end position="207"/>
    </location>
</feature>
<feature type="compositionally biased region" description="Basic and acidic residues" evidence="1">
    <location>
        <begin position="179"/>
        <end position="191"/>
    </location>
</feature>
<sequence>MRPELVPSPALKCTLLEKSRGRMSREMLCKNLWESSGVENRLINDAELSELLMGSGLGAHNGPELCPEVGVLHPPLSPALPKYVLADYRYGREEMLALFLKHKEEPSLSRLLCPSRKKNRGRGECGFYQRSFDEVEGVFDREGSREMLRSQSWEERGDRCFDKPGQKEVGLGRVASRVRGAEPRGRAEGRPPGESSQVEEERERDRR</sequence>
<gene>
    <name evidence="2" type="ORF">MRATA1EN1_LOCUS14249</name>
</gene>
<evidence type="ECO:0000256" key="1">
    <source>
        <dbReference type="SAM" id="MobiDB-lite"/>
    </source>
</evidence>
<feature type="compositionally biased region" description="Basic and acidic residues" evidence="1">
    <location>
        <begin position="153"/>
        <end position="166"/>
    </location>
</feature>
<dbReference type="PANTHER" id="PTHR14445:SF38">
    <property type="entry name" value="GRB10-INTERACTING GYF PROTEIN 2"/>
    <property type="match status" value="1"/>
</dbReference>
<name>A0ABN8YUP7_RANTA</name>